<organism evidence="1 2">
    <name type="scientific">Enhygromyxa salina</name>
    <dbReference type="NCBI Taxonomy" id="215803"/>
    <lineage>
        <taxon>Bacteria</taxon>
        <taxon>Pseudomonadati</taxon>
        <taxon>Myxococcota</taxon>
        <taxon>Polyangia</taxon>
        <taxon>Nannocystales</taxon>
        <taxon>Nannocystaceae</taxon>
        <taxon>Enhygromyxa</taxon>
    </lineage>
</organism>
<accession>A0A0C2CQ74</accession>
<dbReference type="EMBL" id="JMCC02000168">
    <property type="protein sequence ID" value="KIG11880.1"/>
    <property type="molecule type" value="Genomic_DNA"/>
</dbReference>
<reference evidence="1 2" key="1">
    <citation type="submission" date="2014-12" db="EMBL/GenBank/DDBJ databases">
        <title>Genome assembly of Enhygromyxa salina DSM 15201.</title>
        <authorList>
            <person name="Sharma G."/>
            <person name="Subramanian S."/>
        </authorList>
    </citation>
    <scope>NUCLEOTIDE SEQUENCE [LARGE SCALE GENOMIC DNA]</scope>
    <source>
        <strain evidence="1 2">DSM 15201</strain>
    </source>
</reference>
<proteinExistence type="predicted"/>
<dbReference type="RefSeq" id="WP_052558894.1">
    <property type="nucleotide sequence ID" value="NZ_JMCC02000168.1"/>
</dbReference>
<sequence length="67" mass="7475">MNGAELPQRAILDLLYITLEHVLLTLGESPEGEVIEVIVAQARDLQNSLGEYWSGRLQPVVDDEIPF</sequence>
<evidence type="ECO:0000313" key="2">
    <source>
        <dbReference type="Proteomes" id="UP000031599"/>
    </source>
</evidence>
<name>A0A0C2CQ74_9BACT</name>
<gene>
    <name evidence="1" type="ORF">DB30_02327</name>
</gene>
<dbReference type="Proteomes" id="UP000031599">
    <property type="component" value="Unassembled WGS sequence"/>
</dbReference>
<protein>
    <submittedName>
        <fullName evidence="1">Uncharacterized protein</fullName>
    </submittedName>
</protein>
<comment type="caution">
    <text evidence="1">The sequence shown here is derived from an EMBL/GenBank/DDBJ whole genome shotgun (WGS) entry which is preliminary data.</text>
</comment>
<dbReference type="AlphaFoldDB" id="A0A0C2CQ74"/>
<evidence type="ECO:0000313" key="1">
    <source>
        <dbReference type="EMBL" id="KIG11880.1"/>
    </source>
</evidence>